<dbReference type="Pfam" id="PF13531">
    <property type="entry name" value="SBP_bac_11"/>
    <property type="match status" value="1"/>
</dbReference>
<accession>A0A2W0HYU7</accession>
<keyword evidence="3 5" id="KW-0479">Metal-binding</keyword>
<dbReference type="InterPro" id="IPR005950">
    <property type="entry name" value="ModA"/>
</dbReference>
<dbReference type="OrthoDB" id="9785015at2"/>
<dbReference type="NCBIfam" id="TIGR01256">
    <property type="entry name" value="modA"/>
    <property type="match status" value="1"/>
</dbReference>
<dbReference type="AlphaFoldDB" id="A0A2W0HYU7"/>
<evidence type="ECO:0000256" key="2">
    <source>
        <dbReference type="ARBA" id="ARBA00022505"/>
    </source>
</evidence>
<comment type="caution">
    <text evidence="6">The sequence shown here is derived from an EMBL/GenBank/DDBJ whole genome shotgun (WGS) entry which is preliminary data.</text>
</comment>
<dbReference type="PANTHER" id="PTHR30632">
    <property type="entry name" value="MOLYBDATE-BINDING PERIPLASMIC PROTEIN"/>
    <property type="match status" value="1"/>
</dbReference>
<sequence length="252" mass="27760">MKKLLYLPSALFLAACGSGEPEDTAPVHVGAAADLYHAFSDIGEQFEDETGYDVTFTFGSTGQITQQIEEGAPYDIFAAAHESYIDRLIEAGHMNPETKRLYAYGVIGLMYDDDFLEGPLKAEDLTDDRISRIAIANPEHAPYGKAARETLAHWGIWDEVEDKLVLGENIRQSYQHVETGNADVGIIALALSHQSDLAFQEISLTDHEPIVQALGIPELSGNREGAEAFSEFIFSETGQEIMLKYGFLLPEE</sequence>
<dbReference type="RefSeq" id="WP_110519304.1">
    <property type="nucleotide sequence ID" value="NZ_PDOF01000001.1"/>
</dbReference>
<dbReference type="PIRSF" id="PIRSF004846">
    <property type="entry name" value="ModA"/>
    <property type="match status" value="1"/>
</dbReference>
<dbReference type="InterPro" id="IPR044084">
    <property type="entry name" value="AvModA-like_subst-bd"/>
</dbReference>
<dbReference type="PROSITE" id="PS51257">
    <property type="entry name" value="PROKAR_LIPOPROTEIN"/>
    <property type="match status" value="1"/>
</dbReference>
<gene>
    <name evidence="6" type="primary">modA</name>
    <name evidence="6" type="ORF">CR205_10480</name>
</gene>
<keyword evidence="4" id="KW-0732">Signal</keyword>
<reference evidence="6 7" key="1">
    <citation type="submission" date="2017-10" db="EMBL/GenBank/DDBJ databases">
        <title>Bacillus sp. nov., a halophilic bacterium isolated from a Yangshapao Lake.</title>
        <authorList>
            <person name="Wang H."/>
        </authorList>
    </citation>
    <scope>NUCLEOTIDE SEQUENCE [LARGE SCALE GENOMIC DNA]</scope>
    <source>
        <strain evidence="6 7">YSP-3</strain>
    </source>
</reference>
<keyword evidence="7" id="KW-1185">Reference proteome</keyword>
<dbReference type="Gene3D" id="3.40.190.10">
    <property type="entry name" value="Periplasmic binding protein-like II"/>
    <property type="match status" value="2"/>
</dbReference>
<dbReference type="PANTHER" id="PTHR30632:SF14">
    <property type="entry name" value="TUNGSTATE_MOLYBDATE_CHROMATE-BINDING PROTEIN MODA"/>
    <property type="match status" value="1"/>
</dbReference>
<dbReference type="Proteomes" id="UP000248066">
    <property type="component" value="Unassembled WGS sequence"/>
</dbReference>
<comment type="similarity">
    <text evidence="1">Belongs to the bacterial solute-binding protein ModA family.</text>
</comment>
<dbReference type="InterPro" id="IPR050682">
    <property type="entry name" value="ModA/WtpA"/>
</dbReference>
<dbReference type="GO" id="GO:1901359">
    <property type="term" value="F:tungstate binding"/>
    <property type="evidence" value="ECO:0007669"/>
    <property type="project" value="UniProtKB-ARBA"/>
</dbReference>
<dbReference type="EMBL" id="PDOF01000001">
    <property type="protein sequence ID" value="PYZ98968.1"/>
    <property type="molecule type" value="Genomic_DNA"/>
</dbReference>
<evidence type="ECO:0000256" key="3">
    <source>
        <dbReference type="ARBA" id="ARBA00022723"/>
    </source>
</evidence>
<evidence type="ECO:0000256" key="5">
    <source>
        <dbReference type="PIRSR" id="PIRSR004846-1"/>
    </source>
</evidence>
<evidence type="ECO:0000256" key="1">
    <source>
        <dbReference type="ARBA" id="ARBA00009175"/>
    </source>
</evidence>
<organism evidence="6 7">
    <name type="scientific">Alteribacter lacisalsi</name>
    <dbReference type="NCBI Taxonomy" id="2045244"/>
    <lineage>
        <taxon>Bacteria</taxon>
        <taxon>Bacillati</taxon>
        <taxon>Bacillota</taxon>
        <taxon>Bacilli</taxon>
        <taxon>Bacillales</taxon>
        <taxon>Bacillaceae</taxon>
        <taxon>Alteribacter</taxon>
    </lineage>
</organism>
<feature type="binding site" evidence="5">
    <location>
        <position position="170"/>
    </location>
    <ligand>
        <name>molybdate</name>
        <dbReference type="ChEBI" id="CHEBI:36264"/>
    </ligand>
</feature>
<dbReference type="GO" id="GO:0046872">
    <property type="term" value="F:metal ion binding"/>
    <property type="evidence" value="ECO:0007669"/>
    <property type="project" value="UniProtKB-KW"/>
</dbReference>
<evidence type="ECO:0000256" key="4">
    <source>
        <dbReference type="ARBA" id="ARBA00022729"/>
    </source>
</evidence>
<name>A0A2W0HYU7_9BACI</name>
<evidence type="ECO:0000313" key="7">
    <source>
        <dbReference type="Proteomes" id="UP000248066"/>
    </source>
</evidence>
<proteinExistence type="inferred from homology"/>
<protein>
    <submittedName>
        <fullName evidence="6">Molybdate ABC transporter substrate-binding protein</fullName>
    </submittedName>
</protein>
<dbReference type="GO" id="GO:0015689">
    <property type="term" value="P:molybdate ion transport"/>
    <property type="evidence" value="ECO:0007669"/>
    <property type="project" value="InterPro"/>
</dbReference>
<dbReference type="CDD" id="cd13539">
    <property type="entry name" value="PBP2_AvModA"/>
    <property type="match status" value="1"/>
</dbReference>
<feature type="binding site" evidence="5">
    <location>
        <position position="61"/>
    </location>
    <ligand>
        <name>molybdate</name>
        <dbReference type="ChEBI" id="CHEBI:36264"/>
    </ligand>
</feature>
<evidence type="ECO:0000313" key="6">
    <source>
        <dbReference type="EMBL" id="PYZ98968.1"/>
    </source>
</evidence>
<keyword evidence="2 5" id="KW-0500">Molybdenum</keyword>
<dbReference type="GO" id="GO:0030973">
    <property type="term" value="F:molybdate ion binding"/>
    <property type="evidence" value="ECO:0007669"/>
    <property type="project" value="InterPro"/>
</dbReference>
<dbReference type="FunFam" id="3.40.190.10:FF:000035">
    <property type="entry name" value="Molybdate ABC transporter substrate-binding protein"/>
    <property type="match status" value="1"/>
</dbReference>
<dbReference type="SUPFAM" id="SSF53850">
    <property type="entry name" value="Periplasmic binding protein-like II"/>
    <property type="match status" value="1"/>
</dbReference>